<keyword evidence="2" id="KW-1185">Reference proteome</keyword>
<proteinExistence type="predicted"/>
<evidence type="ECO:0000313" key="2">
    <source>
        <dbReference type="Proteomes" id="UP000231586"/>
    </source>
</evidence>
<sequence>MSERFFYALGEPAPDAATANARFGALLTLLGSQVADAEVDLAPDAGAPDGVRTALATVRATRRLPWGRQVRVRPPSGGAWDAMAAVAGWTGVVLYDAERVMIGAVHDREVSGRLTSAEAEVLGARLGVEPAQITSPPTGMAALLTMRPRGAQR</sequence>
<accession>A0A2M8WJC2</accession>
<dbReference type="EMBL" id="PGTZ01000009">
    <property type="protein sequence ID" value="PJI91031.1"/>
    <property type="molecule type" value="Genomic_DNA"/>
</dbReference>
<protein>
    <submittedName>
        <fullName evidence="1">Uncharacterized protein</fullName>
    </submittedName>
</protein>
<organism evidence="1 2">
    <name type="scientific">Luteimicrobium subarcticum</name>
    <dbReference type="NCBI Taxonomy" id="620910"/>
    <lineage>
        <taxon>Bacteria</taxon>
        <taxon>Bacillati</taxon>
        <taxon>Actinomycetota</taxon>
        <taxon>Actinomycetes</taxon>
        <taxon>Micrococcales</taxon>
        <taxon>Luteimicrobium</taxon>
    </lineage>
</organism>
<gene>
    <name evidence="1" type="ORF">CLV34_2290</name>
</gene>
<dbReference type="RefSeq" id="WP_100350430.1">
    <property type="nucleotide sequence ID" value="NZ_PGTZ01000009.1"/>
</dbReference>
<evidence type="ECO:0000313" key="1">
    <source>
        <dbReference type="EMBL" id="PJI91031.1"/>
    </source>
</evidence>
<dbReference type="Proteomes" id="UP000231586">
    <property type="component" value="Unassembled WGS sequence"/>
</dbReference>
<dbReference type="OrthoDB" id="10016847at2"/>
<dbReference type="AlphaFoldDB" id="A0A2M8WJC2"/>
<reference evidence="1 2" key="1">
    <citation type="submission" date="2017-11" db="EMBL/GenBank/DDBJ databases">
        <title>Genomic Encyclopedia of Archaeal and Bacterial Type Strains, Phase II (KMG-II): From Individual Species to Whole Genera.</title>
        <authorList>
            <person name="Goeker M."/>
        </authorList>
    </citation>
    <scope>NUCLEOTIDE SEQUENCE [LARGE SCALE GENOMIC DNA]</scope>
    <source>
        <strain evidence="1 2">DSM 22413</strain>
    </source>
</reference>
<name>A0A2M8WJC2_9MICO</name>
<comment type="caution">
    <text evidence="1">The sequence shown here is derived from an EMBL/GenBank/DDBJ whole genome shotgun (WGS) entry which is preliminary data.</text>
</comment>